<protein>
    <recommendedName>
        <fullName evidence="4 10">Transketolase</fullName>
        <ecNumber evidence="3 10">2.2.1.1</ecNumber>
    </recommendedName>
</protein>
<dbReference type="GO" id="GO:0046872">
    <property type="term" value="F:metal ion binding"/>
    <property type="evidence" value="ECO:0007669"/>
    <property type="project" value="UniProtKB-KW"/>
</dbReference>
<dbReference type="FunFam" id="3.40.50.970:FF:000004">
    <property type="entry name" value="Transketolase"/>
    <property type="match status" value="1"/>
</dbReference>
<keyword evidence="16" id="KW-0106">Calcium</keyword>
<dbReference type="InterPro" id="IPR033247">
    <property type="entry name" value="Transketolase_fam"/>
</dbReference>
<comment type="caution">
    <text evidence="18">The sequence shown here is derived from an EMBL/GenBank/DDBJ whole genome shotgun (WGS) entry which is preliminary data.</text>
</comment>
<feature type="binding site" evidence="13">
    <location>
        <position position="266"/>
    </location>
    <ligand>
        <name>thiamine diphosphate</name>
        <dbReference type="ChEBI" id="CHEBI:58937"/>
    </ligand>
</feature>
<feature type="binding site" evidence="12">
    <location>
        <position position="471"/>
    </location>
    <ligand>
        <name>substrate</name>
    </ligand>
</feature>
<feature type="binding site" evidence="12">
    <location>
        <position position="386"/>
    </location>
    <ligand>
        <name>substrate</name>
    </ligand>
</feature>
<dbReference type="PROSITE" id="PS00801">
    <property type="entry name" value="TRANSKETOLASE_1"/>
    <property type="match status" value="1"/>
</dbReference>
<evidence type="ECO:0000256" key="1">
    <source>
        <dbReference type="ARBA" id="ARBA00007131"/>
    </source>
</evidence>
<dbReference type="InterPro" id="IPR009014">
    <property type="entry name" value="Transketo_C/PFOR_II"/>
</dbReference>
<feature type="binding site" evidence="14">
    <location>
        <position position="192"/>
    </location>
    <ligand>
        <name>Mg(2+)</name>
        <dbReference type="ChEBI" id="CHEBI:18420"/>
    </ligand>
</feature>
<evidence type="ECO:0000256" key="11">
    <source>
        <dbReference type="PIRSR" id="PIRSR605478-1"/>
    </source>
</evidence>
<dbReference type="Pfam" id="PF02779">
    <property type="entry name" value="Transket_pyr"/>
    <property type="match status" value="1"/>
</dbReference>
<feature type="binding site" evidence="13">
    <location>
        <position position="439"/>
    </location>
    <ligand>
        <name>thiamine diphosphate</name>
        <dbReference type="ChEBI" id="CHEBI:58937"/>
    </ligand>
</feature>
<evidence type="ECO:0000256" key="8">
    <source>
        <dbReference type="ARBA" id="ARBA00023052"/>
    </source>
</evidence>
<dbReference type="SMART" id="SM00861">
    <property type="entry name" value="Transket_pyr"/>
    <property type="match status" value="1"/>
</dbReference>
<dbReference type="InterPro" id="IPR020826">
    <property type="entry name" value="Transketolase_BS"/>
</dbReference>
<proteinExistence type="inferred from homology"/>
<evidence type="ECO:0000256" key="5">
    <source>
        <dbReference type="ARBA" id="ARBA00022679"/>
    </source>
</evidence>
<feature type="active site" description="Proton donor" evidence="11">
    <location>
        <position position="413"/>
    </location>
</feature>
<dbReference type="InterPro" id="IPR029061">
    <property type="entry name" value="THDP-binding"/>
</dbReference>
<evidence type="ECO:0000256" key="16">
    <source>
        <dbReference type="RuleBase" id="RU004996"/>
    </source>
</evidence>
<evidence type="ECO:0000256" key="9">
    <source>
        <dbReference type="ARBA" id="ARBA00049473"/>
    </source>
</evidence>
<feature type="domain" description="Transketolase-like pyrimidine-binding" evidence="17">
    <location>
        <begin position="356"/>
        <end position="527"/>
    </location>
</feature>
<comment type="cofactor">
    <cofactor evidence="14">
        <name>Mg(2+)</name>
        <dbReference type="ChEBI" id="CHEBI:18420"/>
    </cofactor>
    <text evidence="14">Binds 1 Mg(2+) ion per subunit. Can also utilize other divalent metal cations, such as Ca(2+), Mn(2+) and Co(2+).</text>
</comment>
<dbReference type="FunFam" id="3.40.50.970:FF:000003">
    <property type="entry name" value="Transketolase"/>
    <property type="match status" value="1"/>
</dbReference>
<name>A0A2R6Y0C4_9BACL</name>
<comment type="subunit">
    <text evidence="2 16">Homodimer.</text>
</comment>
<feature type="site" description="Important for catalytic activity" evidence="15">
    <location>
        <position position="266"/>
    </location>
</feature>
<evidence type="ECO:0000256" key="13">
    <source>
        <dbReference type="PIRSR" id="PIRSR605478-3"/>
    </source>
</evidence>
<dbReference type="Proteomes" id="UP000244338">
    <property type="component" value="Unassembled WGS sequence"/>
</dbReference>
<dbReference type="Pfam" id="PF00456">
    <property type="entry name" value="Transketolase_N"/>
    <property type="match status" value="1"/>
</dbReference>
<keyword evidence="6 14" id="KW-0479">Metal-binding</keyword>
<comment type="cofactor">
    <cofactor evidence="13">
        <name>thiamine diphosphate</name>
        <dbReference type="ChEBI" id="CHEBI:58937"/>
    </cofactor>
    <text evidence="13">Binds 1 thiamine pyrophosphate per subunit. During the reaction, the substrate forms a covalent intermediate with the cofactor.</text>
</comment>
<feature type="binding site" evidence="13">
    <location>
        <position position="71"/>
    </location>
    <ligand>
        <name>thiamine diphosphate</name>
        <dbReference type="ChEBI" id="CHEBI:58937"/>
    </ligand>
</feature>
<dbReference type="PANTHER" id="PTHR43522:SF2">
    <property type="entry name" value="TRANSKETOLASE 1-RELATED"/>
    <property type="match status" value="1"/>
</dbReference>
<feature type="binding site" evidence="12">
    <location>
        <position position="31"/>
    </location>
    <ligand>
        <name>substrate</name>
    </ligand>
</feature>
<dbReference type="InterPro" id="IPR049557">
    <property type="entry name" value="Transketolase_CS"/>
</dbReference>
<evidence type="ECO:0000259" key="17">
    <source>
        <dbReference type="SMART" id="SM00861"/>
    </source>
</evidence>
<organism evidence="18 19">
    <name type="scientific">Candidatus Carbonibacillus altaicus</name>
    <dbReference type="NCBI Taxonomy" id="2163959"/>
    <lineage>
        <taxon>Bacteria</taxon>
        <taxon>Bacillati</taxon>
        <taxon>Bacillota</taxon>
        <taxon>Bacilli</taxon>
        <taxon>Bacillales</taxon>
        <taxon>Candidatus Carbonibacillus</taxon>
    </lineage>
</organism>
<feature type="binding site" evidence="13">
    <location>
        <begin position="119"/>
        <end position="121"/>
    </location>
    <ligand>
        <name>thiamine diphosphate</name>
        <dbReference type="ChEBI" id="CHEBI:58937"/>
    </ligand>
</feature>
<dbReference type="AlphaFoldDB" id="A0A2R6Y0C4"/>
<dbReference type="CDD" id="cd07033">
    <property type="entry name" value="TPP_PYR_DXS_TK_like"/>
    <property type="match status" value="1"/>
</dbReference>
<evidence type="ECO:0000256" key="7">
    <source>
        <dbReference type="ARBA" id="ARBA00022842"/>
    </source>
</evidence>
<dbReference type="GO" id="GO:0006098">
    <property type="term" value="P:pentose-phosphate shunt"/>
    <property type="evidence" value="ECO:0007669"/>
    <property type="project" value="TreeGrafter"/>
</dbReference>
<feature type="binding site" evidence="13">
    <location>
        <position position="161"/>
    </location>
    <ligand>
        <name>thiamine diphosphate</name>
        <dbReference type="ChEBI" id="CHEBI:58937"/>
    </ligand>
</feature>
<dbReference type="CDD" id="cd02012">
    <property type="entry name" value="TPP_TK"/>
    <property type="match status" value="1"/>
</dbReference>
<evidence type="ECO:0000256" key="4">
    <source>
        <dbReference type="ARBA" id="ARBA00016662"/>
    </source>
</evidence>
<evidence type="ECO:0000256" key="10">
    <source>
        <dbReference type="NCBIfam" id="TIGR00232"/>
    </source>
</evidence>
<feature type="binding site" evidence="12">
    <location>
        <position position="463"/>
    </location>
    <ligand>
        <name>substrate</name>
    </ligand>
</feature>
<evidence type="ECO:0000256" key="2">
    <source>
        <dbReference type="ARBA" id="ARBA00011738"/>
    </source>
</evidence>
<dbReference type="InterPro" id="IPR005478">
    <property type="entry name" value="Transketolase_bac-like"/>
</dbReference>
<dbReference type="PANTHER" id="PTHR43522">
    <property type="entry name" value="TRANSKETOLASE"/>
    <property type="match status" value="1"/>
</dbReference>
<evidence type="ECO:0000256" key="3">
    <source>
        <dbReference type="ARBA" id="ARBA00013152"/>
    </source>
</evidence>
<reference evidence="19" key="1">
    <citation type="journal article" date="2018" name="Sci. Rep.">
        <title>Lignite coal burning seam in the remote Altai Mountains harbors a hydrogen-driven thermophilic microbial community.</title>
        <authorList>
            <person name="Kadnikov V.V."/>
            <person name="Mardanov A.V."/>
            <person name="Ivasenko D.A."/>
            <person name="Antsiferov D.V."/>
            <person name="Beletsky A.V."/>
            <person name="Karnachuk O.V."/>
            <person name="Ravin N.V."/>
        </authorList>
    </citation>
    <scope>NUCLEOTIDE SEQUENCE [LARGE SCALE GENOMIC DNA]</scope>
</reference>
<evidence type="ECO:0000313" key="19">
    <source>
        <dbReference type="Proteomes" id="UP000244338"/>
    </source>
</evidence>
<comment type="similarity">
    <text evidence="1 16">Belongs to the transketolase family.</text>
</comment>
<evidence type="ECO:0000256" key="15">
    <source>
        <dbReference type="PIRSR" id="PIRSR605478-5"/>
    </source>
</evidence>
<comment type="catalytic activity">
    <reaction evidence="9 16">
        <text>D-sedoheptulose 7-phosphate + D-glyceraldehyde 3-phosphate = aldehydo-D-ribose 5-phosphate + D-xylulose 5-phosphate</text>
        <dbReference type="Rhea" id="RHEA:10508"/>
        <dbReference type="ChEBI" id="CHEBI:57483"/>
        <dbReference type="ChEBI" id="CHEBI:57737"/>
        <dbReference type="ChEBI" id="CHEBI:58273"/>
        <dbReference type="ChEBI" id="CHEBI:59776"/>
        <dbReference type="EC" id="2.2.1.1"/>
    </reaction>
</comment>
<keyword evidence="5 16" id="KW-0808">Transferase</keyword>
<dbReference type="Pfam" id="PF22613">
    <property type="entry name" value="Transketolase_C_1"/>
    <property type="match status" value="1"/>
</dbReference>
<feature type="binding site" evidence="13">
    <location>
        <position position="190"/>
    </location>
    <ligand>
        <name>thiamine diphosphate</name>
        <dbReference type="ChEBI" id="CHEBI:58937"/>
    </ligand>
</feature>
<feature type="binding site" evidence="12">
    <location>
        <position position="522"/>
    </location>
    <ligand>
        <name>substrate</name>
    </ligand>
</feature>
<feature type="binding site" evidence="12">
    <location>
        <position position="359"/>
    </location>
    <ligand>
        <name>substrate</name>
    </ligand>
</feature>
<dbReference type="InterPro" id="IPR055152">
    <property type="entry name" value="Transketolase-like_C_2"/>
</dbReference>
<feature type="binding site" evidence="12">
    <location>
        <position position="266"/>
    </location>
    <ligand>
        <name>substrate</name>
    </ligand>
</feature>
<dbReference type="InterPro" id="IPR005475">
    <property type="entry name" value="Transketolase-like_Pyr-bd"/>
</dbReference>
<accession>A0A2R6Y0C4</accession>
<dbReference type="PROSITE" id="PS00802">
    <property type="entry name" value="TRANSKETOLASE_2"/>
    <property type="match status" value="1"/>
</dbReference>
<feature type="binding site" evidence="14">
    <location>
        <position position="190"/>
    </location>
    <ligand>
        <name>Mg(2+)</name>
        <dbReference type="ChEBI" id="CHEBI:18420"/>
    </ligand>
</feature>
<dbReference type="EC" id="2.2.1.1" evidence="3 10"/>
<comment type="function">
    <text evidence="16">Catalyzes the transfer of a two-carbon ketol group from a ketose donor to an aldose acceptor, via a covalent intermediate with the cofactor thiamine pyrophosphate.</text>
</comment>
<keyword evidence="8 13" id="KW-0786">Thiamine pyrophosphate</keyword>
<evidence type="ECO:0000256" key="12">
    <source>
        <dbReference type="PIRSR" id="PIRSR605478-2"/>
    </source>
</evidence>
<feature type="binding site" evidence="12">
    <location>
        <position position="475"/>
    </location>
    <ligand>
        <name>substrate</name>
    </ligand>
</feature>
<dbReference type="SUPFAM" id="SSF52922">
    <property type="entry name" value="TK C-terminal domain-like"/>
    <property type="match status" value="1"/>
</dbReference>
<dbReference type="NCBIfam" id="TIGR00232">
    <property type="entry name" value="tktlase_bact"/>
    <property type="match status" value="1"/>
</dbReference>
<comment type="cofactor">
    <cofactor evidence="16">
        <name>Mg(2+)</name>
        <dbReference type="ChEBI" id="CHEBI:18420"/>
    </cofactor>
    <cofactor evidence="16">
        <name>Ca(2+)</name>
        <dbReference type="ChEBI" id="CHEBI:29108"/>
    </cofactor>
    <cofactor evidence="16">
        <name>Mn(2+)</name>
        <dbReference type="ChEBI" id="CHEBI:29035"/>
    </cofactor>
    <cofactor evidence="16">
        <name>Co(2+)</name>
        <dbReference type="ChEBI" id="CHEBI:48828"/>
    </cofactor>
    <text evidence="16">Binds 1 Mg(2+) ion per subunit. Can also utilize other divalent metal cations, such as Ca(2+), Mn(2+) and Co(2+).</text>
</comment>
<dbReference type="EMBL" id="PEBX01000047">
    <property type="protein sequence ID" value="PTQ56082.1"/>
    <property type="molecule type" value="Genomic_DNA"/>
</dbReference>
<keyword evidence="7 14" id="KW-0460">Magnesium</keyword>
<dbReference type="Gene3D" id="3.40.50.970">
    <property type="match status" value="2"/>
</dbReference>
<evidence type="ECO:0000256" key="6">
    <source>
        <dbReference type="ARBA" id="ARBA00022723"/>
    </source>
</evidence>
<evidence type="ECO:0000256" key="14">
    <source>
        <dbReference type="PIRSR" id="PIRSR605478-4"/>
    </source>
</evidence>
<gene>
    <name evidence="18" type="ORF">BSOLF_0854</name>
</gene>
<evidence type="ECO:0000313" key="18">
    <source>
        <dbReference type="EMBL" id="PTQ56082.1"/>
    </source>
</evidence>
<dbReference type="Gene3D" id="3.40.50.920">
    <property type="match status" value="1"/>
</dbReference>
<dbReference type="InterPro" id="IPR005474">
    <property type="entry name" value="Transketolase_N"/>
</dbReference>
<dbReference type="GO" id="GO:0004802">
    <property type="term" value="F:transketolase activity"/>
    <property type="evidence" value="ECO:0007669"/>
    <property type="project" value="UniProtKB-UniRule"/>
</dbReference>
<feature type="site" description="Important for catalytic activity" evidence="15">
    <location>
        <position position="31"/>
    </location>
</feature>
<sequence>MHPSNEALDTLAVRTLRMLAIDMVEQAKSGHPGMPMGAAPMAYVLFKEVMRHDPGDPTWPDRDRFILSAGHGSALLYSLLHLSGYDLALTDLKSFRQWESKTPGHPEYGHTPGVEATTGPLGQGVAMAVGMAMAETHLAARYNRPDYTLFDHYTYALVGDGDLMEGISHEAASLAGHLGLGKLIVLYDSNDVSLDGALHKANSEDVAGRFRAYGWQVLRVEDGNDLDAIRAALTLARANLKQPTLIEVKTTIGYGAPTVAGTSKAHGAPLGPEERARVAEAYGWDGEPFTVPEAVYEHFEAVRTRGAALRHAWEERFRAYQTAYPEEGAALAARLGGSVPEDLLSVLPDFEGDLKMATREASGKVLQVMAKAVPALWGGSADLATSNNTLIHGENDFSRDEISGRNIWFGVREHAMGAVLNGLALHGGVRPYGATFLVFSDYLRPAIRLSALMKQPVLYIFTHDSIAVGEDGPTHQPVEQLSSLRLIPDLDVIRPADARETAYAYAAALQEGDHPTALVLTRQKLPVLPETKGRYEDFTRGAYLLYATNPAEEAPLDVLFMASGSEVALALGAARRLEEVPGLRVAVISVPSFYRLERMPDTDKQKLFGRPARLKVAIEMGSGALWYRYVGSDGLVFSVERFGASAPGETVVRAYGFSEEAIVQRIIEGLG</sequence>
<dbReference type="SUPFAM" id="SSF52518">
    <property type="entry name" value="Thiamin diphosphate-binding fold (THDP-binding)"/>
    <property type="match status" value="2"/>
</dbReference>
<feature type="binding site" evidence="14">
    <location>
        <position position="160"/>
    </location>
    <ligand>
        <name>Mg(2+)</name>
        <dbReference type="ChEBI" id="CHEBI:18420"/>
    </ligand>
</feature>
<dbReference type="GO" id="GO:0005829">
    <property type="term" value="C:cytosol"/>
    <property type="evidence" value="ECO:0007669"/>
    <property type="project" value="TreeGrafter"/>
</dbReference>